<proteinExistence type="predicted"/>
<comment type="caution">
    <text evidence="2">The sequence shown here is derived from an EMBL/GenBank/DDBJ whole genome shotgun (WGS) entry which is preliminary data.</text>
</comment>
<evidence type="ECO:0000313" key="3">
    <source>
        <dbReference type="Proteomes" id="UP000820818"/>
    </source>
</evidence>
<dbReference type="Proteomes" id="UP000820818">
    <property type="component" value="Unassembled WGS sequence"/>
</dbReference>
<feature type="region of interest" description="Disordered" evidence="1">
    <location>
        <begin position="269"/>
        <end position="289"/>
    </location>
</feature>
<sequence length="289" mass="33200">MAIDAKHIVHLSLTEGLDRFWPFGQSVLETIFKVFKQKELLEDAILIYRISRAPERRIFKIDVGGMPAHMAMAFVDRVKNEMYQRRIPSSQGGSASMDATYSPISINEDFFFPQTADGKGSSVETLPGGANLGELDDLKYFNNKMARGLRIPSSYLPTGPDDAQVAMNDGRVGTAMIQEYRFNQYCERLQNIISQKLDDEFKMFLKWRGFNIDSSIFTIKFTPPQNFASYRQSELDKDRVATFQSMEAIPYMSKRFAMERFLGLPRKRSKKRKNVGRRKRGATTNQPIW</sequence>
<reference evidence="2" key="1">
    <citation type="submission" date="2022-05" db="EMBL/GenBank/DDBJ databases">
        <title>A multi-omics perspective on studying reproductive biology in Daphnia sinensis.</title>
        <authorList>
            <person name="Jia J."/>
        </authorList>
    </citation>
    <scope>NUCLEOTIDE SEQUENCE</scope>
    <source>
        <strain evidence="2">WSL</strain>
    </source>
</reference>
<evidence type="ECO:0000256" key="1">
    <source>
        <dbReference type="SAM" id="MobiDB-lite"/>
    </source>
</evidence>
<protein>
    <submittedName>
        <fullName evidence="2">Uncharacterized protein</fullName>
    </submittedName>
</protein>
<dbReference type="InterPro" id="IPR010823">
    <property type="entry name" value="Portal_Gp20"/>
</dbReference>
<name>A0AAD5PNE7_9CRUS</name>
<accession>A0AAD5PNE7</accession>
<dbReference type="Pfam" id="PF07230">
    <property type="entry name" value="Portal_T4"/>
    <property type="match status" value="1"/>
</dbReference>
<gene>
    <name evidence="2" type="ORF">GHT06_001895</name>
</gene>
<evidence type="ECO:0000313" key="2">
    <source>
        <dbReference type="EMBL" id="KAI9549495.1"/>
    </source>
</evidence>
<organism evidence="2 3">
    <name type="scientific">Daphnia sinensis</name>
    <dbReference type="NCBI Taxonomy" id="1820382"/>
    <lineage>
        <taxon>Eukaryota</taxon>
        <taxon>Metazoa</taxon>
        <taxon>Ecdysozoa</taxon>
        <taxon>Arthropoda</taxon>
        <taxon>Crustacea</taxon>
        <taxon>Branchiopoda</taxon>
        <taxon>Diplostraca</taxon>
        <taxon>Cladocera</taxon>
        <taxon>Anomopoda</taxon>
        <taxon>Daphniidae</taxon>
        <taxon>Daphnia</taxon>
        <taxon>Daphnia similis group</taxon>
    </lineage>
</organism>
<feature type="compositionally biased region" description="Basic residues" evidence="1">
    <location>
        <begin position="269"/>
        <end position="281"/>
    </location>
</feature>
<keyword evidence="3" id="KW-1185">Reference proteome</keyword>
<dbReference type="AlphaFoldDB" id="A0AAD5PNE7"/>
<dbReference type="EMBL" id="WJBH02000296">
    <property type="protein sequence ID" value="KAI9549495.1"/>
    <property type="molecule type" value="Genomic_DNA"/>
</dbReference>